<name>A0A6J5P8A1_9CAUD</name>
<dbReference type="InterPro" id="IPR056209">
    <property type="entry name" value="SU10_adaptor"/>
</dbReference>
<accession>A0A6J5P8A1</accession>
<sequence>MATLLSICQDATDVIGLPRPTAVASSTDQTTRTLLGCARRSGVALARFWGWSDLLREHTFTSTAAMVQASGIPSDWDGRMVSGTFWNRTQRRPVRGPLNSQEWQQIQASGVQVVTDAFRIRDGALEIVPTPNGTDTYAYEYISKHWCETSGGTGLATWAADTDVPRLDDRLLVLGTVWRFLQGRGLDYQMAMQEYNMEVMNAVARDGTRRVVSLSGDASNGARIPEIPEGSWAL</sequence>
<dbReference type="EMBL" id="LR796791">
    <property type="protein sequence ID" value="CAB4166236.1"/>
    <property type="molecule type" value="Genomic_DNA"/>
</dbReference>
<evidence type="ECO:0000313" key="1">
    <source>
        <dbReference type="EMBL" id="CAB4166236.1"/>
    </source>
</evidence>
<proteinExistence type="predicted"/>
<dbReference type="Pfam" id="PF24175">
    <property type="entry name" value="SU10_adaptor"/>
    <property type="match status" value="1"/>
</dbReference>
<organism evidence="1">
    <name type="scientific">uncultured Caudovirales phage</name>
    <dbReference type="NCBI Taxonomy" id="2100421"/>
    <lineage>
        <taxon>Viruses</taxon>
        <taxon>Duplodnaviria</taxon>
        <taxon>Heunggongvirae</taxon>
        <taxon>Uroviricota</taxon>
        <taxon>Caudoviricetes</taxon>
        <taxon>Peduoviridae</taxon>
        <taxon>Maltschvirus</taxon>
        <taxon>Maltschvirus maltsch</taxon>
    </lineage>
</organism>
<protein>
    <submittedName>
        <fullName evidence="1">Uncharacterized protein</fullName>
    </submittedName>
</protein>
<reference evidence="1" key="1">
    <citation type="submission" date="2020-04" db="EMBL/GenBank/DDBJ databases">
        <authorList>
            <person name="Chiriac C."/>
            <person name="Salcher M."/>
            <person name="Ghai R."/>
            <person name="Kavagutti S V."/>
        </authorList>
    </citation>
    <scope>NUCLEOTIDE SEQUENCE</scope>
</reference>
<gene>
    <name evidence="1" type="ORF">UFOVP853_22</name>
</gene>